<sequence>MRPTRPNRYRKAARGVAAVEMGILLPILIFLTLPVIDFARAIQANLILVNLTREGASLASRSSTYTPQAIMNSLAATTPPLKMPGQGMIYITKIMGYCETSGCAPRNIVLEQHHWLQGWKQAGGSAPASRVWGCGSGGGSWITDGSCSGIPTGKNAPTANAMTGSLHDGDVVYVVETYYSFDMLFKGLTMSGMSMPTLGPNLYSVTAF</sequence>
<gene>
    <name evidence="3" type="ORF">LMG26411_05376</name>
</gene>
<keyword evidence="1" id="KW-1133">Transmembrane helix</keyword>
<dbReference type="EMBL" id="CAJPVI010000038">
    <property type="protein sequence ID" value="CAG2156819.1"/>
    <property type="molecule type" value="Genomic_DNA"/>
</dbReference>
<comment type="caution">
    <text evidence="3">The sequence shown here is derived from an EMBL/GenBank/DDBJ whole genome shotgun (WGS) entry which is preliminary data.</text>
</comment>
<name>A0ABN7Q4G3_9BURK</name>
<reference evidence="3 4" key="1">
    <citation type="submission" date="2021-03" db="EMBL/GenBank/DDBJ databases">
        <authorList>
            <person name="Peeters C."/>
        </authorList>
    </citation>
    <scope>NUCLEOTIDE SEQUENCE [LARGE SCALE GENOMIC DNA]</scope>
    <source>
        <strain evidence="3 4">LMG 26411</strain>
    </source>
</reference>
<proteinExistence type="predicted"/>
<organism evidence="3 4">
    <name type="scientific">Cupriavidus numazuensis</name>
    <dbReference type="NCBI Taxonomy" id="221992"/>
    <lineage>
        <taxon>Bacteria</taxon>
        <taxon>Pseudomonadati</taxon>
        <taxon>Pseudomonadota</taxon>
        <taxon>Betaproteobacteria</taxon>
        <taxon>Burkholderiales</taxon>
        <taxon>Burkholderiaceae</taxon>
        <taxon>Cupriavidus</taxon>
    </lineage>
</organism>
<dbReference type="Proteomes" id="UP000672657">
    <property type="component" value="Unassembled WGS sequence"/>
</dbReference>
<keyword evidence="1" id="KW-0812">Transmembrane</keyword>
<evidence type="ECO:0000313" key="4">
    <source>
        <dbReference type="Proteomes" id="UP000672657"/>
    </source>
</evidence>
<accession>A0ABN7Q4G3</accession>
<keyword evidence="1" id="KW-0472">Membrane</keyword>
<evidence type="ECO:0000259" key="2">
    <source>
        <dbReference type="Pfam" id="PF07811"/>
    </source>
</evidence>
<dbReference type="RefSeq" id="WP_211956257.1">
    <property type="nucleotide sequence ID" value="NZ_CAJPVI010000038.1"/>
</dbReference>
<evidence type="ECO:0000313" key="3">
    <source>
        <dbReference type="EMBL" id="CAG2156819.1"/>
    </source>
</evidence>
<dbReference type="Pfam" id="PF07811">
    <property type="entry name" value="TadE"/>
    <property type="match status" value="1"/>
</dbReference>
<feature type="transmembrane region" description="Helical" evidence="1">
    <location>
        <begin position="12"/>
        <end position="36"/>
    </location>
</feature>
<feature type="domain" description="TadE-like" evidence="2">
    <location>
        <begin position="15"/>
        <end position="56"/>
    </location>
</feature>
<keyword evidence="4" id="KW-1185">Reference proteome</keyword>
<protein>
    <recommendedName>
        <fullName evidence="2">TadE-like domain-containing protein</fullName>
    </recommendedName>
</protein>
<dbReference type="InterPro" id="IPR012495">
    <property type="entry name" value="TadE-like_dom"/>
</dbReference>
<evidence type="ECO:0000256" key="1">
    <source>
        <dbReference type="SAM" id="Phobius"/>
    </source>
</evidence>